<dbReference type="InterPro" id="IPR018247">
    <property type="entry name" value="EF_Hand_1_Ca_BS"/>
</dbReference>
<dbReference type="AlphaFoldDB" id="A0A0N1I8G7"/>
<keyword evidence="2" id="KW-0812">Transmembrane</keyword>
<evidence type="ECO:0000259" key="3">
    <source>
        <dbReference type="PROSITE" id="PS50222"/>
    </source>
</evidence>
<proteinExistence type="predicted"/>
<reference evidence="4 5" key="1">
    <citation type="journal article" date="2015" name="PLoS Pathog.">
        <title>Leptomonas seymouri: Adaptations to the Dixenous Life Cycle Analyzed by Genome Sequencing, Transcriptome Profiling and Co-infection with Leishmania donovani.</title>
        <authorList>
            <person name="Kraeva N."/>
            <person name="Butenko A."/>
            <person name="Hlavacova J."/>
            <person name="Kostygov A."/>
            <person name="Myskova J."/>
            <person name="Grybchuk D."/>
            <person name="Lestinova T."/>
            <person name="Votypka J."/>
            <person name="Volf P."/>
            <person name="Opperdoes F."/>
            <person name="Flegontov P."/>
            <person name="Lukes J."/>
            <person name="Yurchenko V."/>
        </authorList>
    </citation>
    <scope>NUCLEOTIDE SEQUENCE [LARGE SCALE GENOMIC DNA]</scope>
    <source>
        <strain evidence="4 5">ATCC 30220</strain>
    </source>
</reference>
<keyword evidence="1" id="KW-0106">Calcium</keyword>
<dbReference type="VEuPathDB" id="TriTrypDB:Lsey_0031_0450"/>
<keyword evidence="2" id="KW-1133">Transmembrane helix</keyword>
<name>A0A0N1I8G7_LEPSE</name>
<accession>A0A0N1I8G7</accession>
<evidence type="ECO:0000256" key="1">
    <source>
        <dbReference type="ARBA" id="ARBA00022837"/>
    </source>
</evidence>
<organism evidence="4 5">
    <name type="scientific">Leptomonas seymouri</name>
    <dbReference type="NCBI Taxonomy" id="5684"/>
    <lineage>
        <taxon>Eukaryota</taxon>
        <taxon>Discoba</taxon>
        <taxon>Euglenozoa</taxon>
        <taxon>Kinetoplastea</taxon>
        <taxon>Metakinetoplastina</taxon>
        <taxon>Trypanosomatida</taxon>
        <taxon>Trypanosomatidae</taxon>
        <taxon>Leishmaniinae</taxon>
        <taxon>Leptomonas</taxon>
    </lineage>
</organism>
<sequence length="251" mass="27909">MGRTEASQSPPDCRNGDHQLTIDDFRHSLDLAMNLGKPPAEHNKGVAHYLFRFPFNCKRVLWDDGQTSSHNTAFHSFLESDSFMEAYNSLVKTLDMDGDGKITPKDFGIMYDSKLSPALSRNRDTLEKWLPFAGQCAFGLAVGLVFGALTRNMQKNKLAIASTGLVLYSGVQYLAQQKYVKKRNLEKIFRVKVNALAHVKGDGEVNRDELNALVENRLRFISTKLGPGGFTPGVVGYASLALGFVRGMRFI</sequence>
<keyword evidence="5" id="KW-1185">Reference proteome</keyword>
<dbReference type="SUPFAM" id="SSF47473">
    <property type="entry name" value="EF-hand"/>
    <property type="match status" value="1"/>
</dbReference>
<feature type="transmembrane region" description="Helical" evidence="2">
    <location>
        <begin position="158"/>
        <end position="175"/>
    </location>
</feature>
<evidence type="ECO:0000256" key="2">
    <source>
        <dbReference type="SAM" id="Phobius"/>
    </source>
</evidence>
<feature type="transmembrane region" description="Helical" evidence="2">
    <location>
        <begin position="129"/>
        <end position="146"/>
    </location>
</feature>
<evidence type="ECO:0000313" key="4">
    <source>
        <dbReference type="EMBL" id="KPI89144.1"/>
    </source>
</evidence>
<protein>
    <recommendedName>
        <fullName evidence="3">EF-hand domain-containing protein</fullName>
    </recommendedName>
</protein>
<dbReference type="PROSITE" id="PS50222">
    <property type="entry name" value="EF_HAND_2"/>
    <property type="match status" value="1"/>
</dbReference>
<dbReference type="GO" id="GO:0005509">
    <property type="term" value="F:calcium ion binding"/>
    <property type="evidence" value="ECO:0007669"/>
    <property type="project" value="InterPro"/>
</dbReference>
<dbReference type="InterPro" id="IPR002048">
    <property type="entry name" value="EF_hand_dom"/>
</dbReference>
<comment type="caution">
    <text evidence="4">The sequence shown here is derived from an EMBL/GenBank/DDBJ whole genome shotgun (WGS) entry which is preliminary data.</text>
</comment>
<dbReference type="Proteomes" id="UP000038009">
    <property type="component" value="Unassembled WGS sequence"/>
</dbReference>
<dbReference type="PROSITE" id="PS00018">
    <property type="entry name" value="EF_HAND_1"/>
    <property type="match status" value="1"/>
</dbReference>
<gene>
    <name evidence="4" type="ORF">ABL78_1788</name>
</gene>
<dbReference type="OrthoDB" id="264061at2759"/>
<dbReference type="InterPro" id="IPR011992">
    <property type="entry name" value="EF-hand-dom_pair"/>
</dbReference>
<feature type="domain" description="EF-hand" evidence="3">
    <location>
        <begin position="82"/>
        <end position="117"/>
    </location>
</feature>
<dbReference type="OMA" id="ENRMRYV"/>
<keyword evidence="2" id="KW-0472">Membrane</keyword>
<evidence type="ECO:0000313" key="5">
    <source>
        <dbReference type="Proteomes" id="UP000038009"/>
    </source>
</evidence>
<dbReference type="EMBL" id="LJSK01000031">
    <property type="protein sequence ID" value="KPI89144.1"/>
    <property type="molecule type" value="Genomic_DNA"/>
</dbReference>